<organism evidence="1 2">
    <name type="scientific">Caerostris darwini</name>
    <dbReference type="NCBI Taxonomy" id="1538125"/>
    <lineage>
        <taxon>Eukaryota</taxon>
        <taxon>Metazoa</taxon>
        <taxon>Ecdysozoa</taxon>
        <taxon>Arthropoda</taxon>
        <taxon>Chelicerata</taxon>
        <taxon>Arachnida</taxon>
        <taxon>Araneae</taxon>
        <taxon>Araneomorphae</taxon>
        <taxon>Entelegynae</taxon>
        <taxon>Araneoidea</taxon>
        <taxon>Araneidae</taxon>
        <taxon>Caerostris</taxon>
    </lineage>
</organism>
<name>A0AAV4QER9_9ARAC</name>
<accession>A0AAV4QER9</accession>
<dbReference type="EMBL" id="BPLQ01004374">
    <property type="protein sequence ID" value="GIY07630.1"/>
    <property type="molecule type" value="Genomic_DNA"/>
</dbReference>
<protein>
    <submittedName>
        <fullName evidence="1">Uncharacterized protein</fullName>
    </submittedName>
</protein>
<reference evidence="1 2" key="1">
    <citation type="submission" date="2021-06" db="EMBL/GenBank/DDBJ databases">
        <title>Caerostris darwini draft genome.</title>
        <authorList>
            <person name="Kono N."/>
            <person name="Arakawa K."/>
        </authorList>
    </citation>
    <scope>NUCLEOTIDE SEQUENCE [LARGE SCALE GENOMIC DNA]</scope>
</reference>
<evidence type="ECO:0000313" key="1">
    <source>
        <dbReference type="EMBL" id="GIY07630.1"/>
    </source>
</evidence>
<evidence type="ECO:0000313" key="2">
    <source>
        <dbReference type="Proteomes" id="UP001054837"/>
    </source>
</evidence>
<comment type="caution">
    <text evidence="1">The sequence shown here is derived from an EMBL/GenBank/DDBJ whole genome shotgun (WGS) entry which is preliminary data.</text>
</comment>
<sequence>MLVAKKCIYLNQNTQSFYTVKITESSEHSFVATENAAQWTCLRKQKVLARKKTLFKNKTKWENAMDFLTLSVDSMIELSVGARVPVLGAPGKPLCLAYTLQSPPKQVACSPERFLTAEEDLACVLTAS</sequence>
<dbReference type="AlphaFoldDB" id="A0AAV4QER9"/>
<proteinExistence type="predicted"/>
<gene>
    <name evidence="1" type="ORF">CDAR_93321</name>
</gene>
<dbReference type="Proteomes" id="UP001054837">
    <property type="component" value="Unassembled WGS sequence"/>
</dbReference>
<keyword evidence="2" id="KW-1185">Reference proteome</keyword>